<dbReference type="AlphaFoldDB" id="A0A4Y2VRZ2"/>
<evidence type="ECO:0000313" key="3">
    <source>
        <dbReference type="Proteomes" id="UP000499080"/>
    </source>
</evidence>
<gene>
    <name evidence="2" type="ORF">AVEN_14389_1</name>
    <name evidence="1" type="ORF">AVEN_3001_1</name>
</gene>
<protein>
    <submittedName>
        <fullName evidence="2">Uncharacterized protein</fullName>
    </submittedName>
</protein>
<dbReference type="EMBL" id="BGPR01049529">
    <property type="protein sequence ID" value="GBO26517.1"/>
    <property type="molecule type" value="Genomic_DNA"/>
</dbReference>
<evidence type="ECO:0000313" key="1">
    <source>
        <dbReference type="EMBL" id="GBO26510.1"/>
    </source>
</evidence>
<proteinExistence type="predicted"/>
<organism evidence="2 3">
    <name type="scientific">Araneus ventricosus</name>
    <name type="common">Orbweaver spider</name>
    <name type="synonym">Epeira ventricosa</name>
    <dbReference type="NCBI Taxonomy" id="182803"/>
    <lineage>
        <taxon>Eukaryota</taxon>
        <taxon>Metazoa</taxon>
        <taxon>Ecdysozoa</taxon>
        <taxon>Arthropoda</taxon>
        <taxon>Chelicerata</taxon>
        <taxon>Arachnida</taxon>
        <taxon>Araneae</taxon>
        <taxon>Araneomorphae</taxon>
        <taxon>Entelegynae</taxon>
        <taxon>Araneoidea</taxon>
        <taxon>Araneidae</taxon>
        <taxon>Araneus</taxon>
    </lineage>
</organism>
<keyword evidence="3" id="KW-1185">Reference proteome</keyword>
<feature type="non-terminal residue" evidence="2">
    <location>
        <position position="1"/>
    </location>
</feature>
<dbReference type="EMBL" id="BGPR01049525">
    <property type="protein sequence ID" value="GBO26510.1"/>
    <property type="molecule type" value="Genomic_DNA"/>
</dbReference>
<comment type="caution">
    <text evidence="2">The sequence shown here is derived from an EMBL/GenBank/DDBJ whole genome shotgun (WGS) entry which is preliminary data.</text>
</comment>
<sequence length="111" mass="12663">SENSVASKPGANFRSHEQNGIATSFKEISGGRHLQLPDQLSIKKRTTFCLKNSPRRLKPPEFGFCRTGCLRRVRAPRDNGYGFKTCHLQIRQTEKRQFRETLPNANFPDST</sequence>
<name>A0A4Y2VRZ2_ARAVE</name>
<dbReference type="Proteomes" id="UP000499080">
    <property type="component" value="Unassembled WGS sequence"/>
</dbReference>
<evidence type="ECO:0000313" key="2">
    <source>
        <dbReference type="EMBL" id="GBO26517.1"/>
    </source>
</evidence>
<reference evidence="2 3" key="1">
    <citation type="journal article" date="2019" name="Sci. Rep.">
        <title>Orb-weaving spider Araneus ventricosus genome elucidates the spidroin gene catalogue.</title>
        <authorList>
            <person name="Kono N."/>
            <person name="Nakamura H."/>
            <person name="Ohtoshi R."/>
            <person name="Moran D.A.P."/>
            <person name="Shinohara A."/>
            <person name="Yoshida Y."/>
            <person name="Fujiwara M."/>
            <person name="Mori M."/>
            <person name="Tomita M."/>
            <person name="Arakawa K."/>
        </authorList>
    </citation>
    <scope>NUCLEOTIDE SEQUENCE [LARGE SCALE GENOMIC DNA]</scope>
</reference>
<accession>A0A4Y2VRZ2</accession>